<proteinExistence type="predicted"/>
<evidence type="ECO:0000256" key="2">
    <source>
        <dbReference type="SAM" id="SignalP"/>
    </source>
</evidence>
<accession>A0AAU6U6T3</accession>
<feature type="chain" id="PRO_5043638443" evidence="2">
    <location>
        <begin position="24"/>
        <end position="108"/>
    </location>
</feature>
<evidence type="ECO:0000313" key="3">
    <source>
        <dbReference type="EMBL" id="XAG69703.1"/>
    </source>
</evidence>
<sequence length="108" mass="11947">MNRIKGGTACLLLAMLGTSGVVAEPVKVTRAEVGTEWVLPLGSLPERICWYQDQKYSLGARIQQWNRWLECGPQNEQETNGPLAWRLPPQVTPVTRAPSDSETISLGQ</sequence>
<organism evidence="3">
    <name type="scientific">bacterium 19CA06SA08-2</name>
    <dbReference type="NCBI Taxonomy" id="2920658"/>
    <lineage>
        <taxon>Bacteria</taxon>
    </lineage>
</organism>
<dbReference type="AlphaFoldDB" id="A0AAU6U6T3"/>
<keyword evidence="2" id="KW-0732">Signal</keyword>
<feature type="region of interest" description="Disordered" evidence="1">
    <location>
        <begin position="78"/>
        <end position="108"/>
    </location>
</feature>
<protein>
    <submittedName>
        <fullName evidence="3">YnjH family protein</fullName>
    </submittedName>
</protein>
<name>A0AAU6U6T3_UNCXX</name>
<dbReference type="EMBL" id="CP095353">
    <property type="protein sequence ID" value="XAG69703.1"/>
    <property type="molecule type" value="Genomic_DNA"/>
</dbReference>
<gene>
    <name evidence="3" type="ORF">MRM75_01470</name>
</gene>
<evidence type="ECO:0000256" key="1">
    <source>
        <dbReference type="SAM" id="MobiDB-lite"/>
    </source>
</evidence>
<dbReference type="Pfam" id="PF07383">
    <property type="entry name" value="DUF1496"/>
    <property type="match status" value="1"/>
</dbReference>
<dbReference type="InterPro" id="IPR009971">
    <property type="entry name" value="DUF1496"/>
</dbReference>
<feature type="signal peptide" evidence="2">
    <location>
        <begin position="1"/>
        <end position="23"/>
    </location>
</feature>
<reference evidence="3" key="1">
    <citation type="submission" date="2022-03" db="EMBL/GenBank/DDBJ databases">
        <title>Sea Food Isolates.</title>
        <authorList>
            <person name="Li c."/>
        </authorList>
    </citation>
    <scope>NUCLEOTIDE SEQUENCE</scope>
    <source>
        <strain evidence="3">19CA06SA08-2</strain>
    </source>
</reference>
<feature type="compositionally biased region" description="Polar residues" evidence="1">
    <location>
        <begin position="98"/>
        <end position="108"/>
    </location>
</feature>